<dbReference type="EC" id="7.4.2.8" evidence="12"/>
<dbReference type="InterPro" id="IPR036266">
    <property type="entry name" value="SecA_Wing/Scaffold_sf"/>
</dbReference>
<gene>
    <name evidence="12 18" type="primary">secA</name>
    <name evidence="18" type="ORF">FMM08_02510</name>
</gene>
<dbReference type="InterPro" id="IPR036670">
    <property type="entry name" value="SecA_X-link_sf"/>
</dbReference>
<keyword evidence="6 12" id="KW-0067">ATP-binding</keyword>
<dbReference type="InterPro" id="IPR001650">
    <property type="entry name" value="Helicase_C-like"/>
</dbReference>
<dbReference type="InterPro" id="IPR011115">
    <property type="entry name" value="SecA_DEAD"/>
</dbReference>
<dbReference type="NCBIfam" id="NF009538">
    <property type="entry name" value="PRK12904.1"/>
    <property type="match status" value="1"/>
</dbReference>
<dbReference type="InterPro" id="IPR014001">
    <property type="entry name" value="Helicase_ATP-bd"/>
</dbReference>
<evidence type="ECO:0000256" key="5">
    <source>
        <dbReference type="ARBA" id="ARBA00022741"/>
    </source>
</evidence>
<evidence type="ECO:0000256" key="10">
    <source>
        <dbReference type="ARBA" id="ARBA00023136"/>
    </source>
</evidence>
<dbReference type="PANTHER" id="PTHR30612:SF0">
    <property type="entry name" value="CHLOROPLAST PROTEIN-TRANSPORTING ATPASE"/>
    <property type="match status" value="1"/>
</dbReference>
<evidence type="ECO:0000256" key="3">
    <source>
        <dbReference type="ARBA" id="ARBA00022475"/>
    </source>
</evidence>
<dbReference type="FunFam" id="1.10.3060.10:FF:000002">
    <property type="entry name" value="Preprotein translocase subunit SecA"/>
    <property type="match status" value="1"/>
</dbReference>
<dbReference type="GO" id="GO:0008564">
    <property type="term" value="F:protein-exporting ATPase activity"/>
    <property type="evidence" value="ECO:0007669"/>
    <property type="project" value="UniProtKB-EC"/>
</dbReference>
<comment type="similarity">
    <text evidence="1 12 13">Belongs to the SecA family.</text>
</comment>
<dbReference type="PRINTS" id="PR00906">
    <property type="entry name" value="SECA"/>
</dbReference>
<accession>A0A5C8ZK84</accession>
<feature type="domain" description="Helicase ATP-binding" evidence="15">
    <location>
        <begin position="88"/>
        <end position="246"/>
    </location>
</feature>
<comment type="caution">
    <text evidence="18">The sequence shown here is derived from an EMBL/GenBank/DDBJ whole genome shotgun (WGS) entry which is preliminary data.</text>
</comment>
<dbReference type="InterPro" id="IPR027417">
    <property type="entry name" value="P-loop_NTPase"/>
</dbReference>
<feature type="domain" description="Helicase C-terminal" evidence="16">
    <location>
        <begin position="416"/>
        <end position="621"/>
    </location>
</feature>
<proteinExistence type="inferred from homology"/>
<feature type="binding site" evidence="12">
    <location>
        <begin position="104"/>
        <end position="108"/>
    </location>
    <ligand>
        <name>ATP</name>
        <dbReference type="ChEBI" id="CHEBI:30616"/>
    </ligand>
</feature>
<dbReference type="GO" id="GO:0005886">
    <property type="term" value="C:plasma membrane"/>
    <property type="evidence" value="ECO:0007669"/>
    <property type="project" value="UniProtKB-SubCell"/>
</dbReference>
<evidence type="ECO:0000313" key="18">
    <source>
        <dbReference type="EMBL" id="TXR58287.1"/>
    </source>
</evidence>
<dbReference type="SMART" id="SM00957">
    <property type="entry name" value="SecA_DEAD"/>
    <property type="match status" value="1"/>
</dbReference>
<dbReference type="PROSITE" id="PS51196">
    <property type="entry name" value="SECA_MOTOR_DEAD"/>
    <property type="match status" value="1"/>
</dbReference>
<keyword evidence="10 12" id="KW-0472">Membrane</keyword>
<keyword evidence="4 12" id="KW-0963">Cytoplasm</keyword>
<evidence type="ECO:0000256" key="4">
    <source>
        <dbReference type="ARBA" id="ARBA00022490"/>
    </source>
</evidence>
<evidence type="ECO:0000313" key="19">
    <source>
        <dbReference type="Proteomes" id="UP000321234"/>
    </source>
</evidence>
<dbReference type="Pfam" id="PF21090">
    <property type="entry name" value="P-loop_SecA"/>
    <property type="match status" value="1"/>
</dbReference>
<keyword evidence="2 12" id="KW-0813">Transport</keyword>
<organism evidence="18 19">
    <name type="scientific">Quadrisphaera setariae</name>
    <dbReference type="NCBI Taxonomy" id="2593304"/>
    <lineage>
        <taxon>Bacteria</taxon>
        <taxon>Bacillati</taxon>
        <taxon>Actinomycetota</taxon>
        <taxon>Actinomycetes</taxon>
        <taxon>Kineosporiales</taxon>
        <taxon>Kineosporiaceae</taxon>
        <taxon>Quadrisphaera</taxon>
    </lineage>
</organism>
<keyword evidence="19" id="KW-1185">Reference proteome</keyword>
<dbReference type="InterPro" id="IPR020937">
    <property type="entry name" value="SecA_CS"/>
</dbReference>
<dbReference type="Gene3D" id="3.40.50.300">
    <property type="entry name" value="P-loop containing nucleotide triphosphate hydrolases"/>
    <property type="match status" value="2"/>
</dbReference>
<feature type="binding site" evidence="12">
    <location>
        <position position="86"/>
    </location>
    <ligand>
        <name>ATP</name>
        <dbReference type="ChEBI" id="CHEBI:30616"/>
    </ligand>
</feature>
<evidence type="ECO:0000256" key="11">
    <source>
        <dbReference type="ARBA" id="ARBA00034006"/>
    </source>
</evidence>
<name>A0A5C8ZK84_9ACTN</name>
<dbReference type="GO" id="GO:0031522">
    <property type="term" value="C:cell envelope Sec protein transport complex"/>
    <property type="evidence" value="ECO:0007669"/>
    <property type="project" value="TreeGrafter"/>
</dbReference>
<feature type="region of interest" description="Disordered" evidence="14">
    <location>
        <begin position="854"/>
        <end position="899"/>
    </location>
</feature>
<sequence length="899" mass="99366">MPGLLEKVLRAGEGRTLRRLQGLVKQVNALEDDFTPLSDAELAEETDRFRARYKDGETLDDLLPEAFAVVREGARRVLGQRPYDVQLMGGAALHQGNIAEMKTGEGKTLTGVFAAYLNAIPGRGTHVITVNDFLASYQSDLMGRVYRHLGLTSGCVLDGMAPAERRQQYGADITYGTNTQFGFDYLRDNMAWNAGDLVQRGHHFCIVDEVDSILIDEARTPLIISGPSQGDASKWFAEFARIVRRLEREVDYEVDEKKRTVGILEPGIEKVEDQLGIENLYDSVNTPYVGYINNAVKAKELFKRDKDYVVADGEVLIVDEHTGRILAGRRYNEGMHQAIEAKEGVEVKAENQTLATITLQNYFRLYDKLSGMTGTATTEAAEFHGTYKLGVVPIPTNKPVARTDQPDLVYKTEVAKFDAVVEDIAERHGTGQPVLVGTTSVAKSEYLSQQLVKKGIPHEVLNAKQHAREAAIVAMAGRAGAVTVATNMAGRGTDIMLGGNAEFLAVAELSERGLDPVEDAEAYDAAWPEALQRAKDAVAADAAKVTELGGLYVLGTERHESRRIDNQLRGRSGRQGDPGESRFYLSMADDLMRLFNSGLAESMLTRAGIPDDVPLESKLVSRAIQSAQSQVESRNFEIRKNVLKYDDVLNRQREVIYAERRRVLEGEDLHEQVGHFVRDVVTGYVTSATSDGFAEDWDLDQLWQALKTLYPVSITVADVEQEAGGRSAVTQQMLLEELVSDAEQQFLERERTLGPAVVRELERRVVLSVLDRKWREHLYEMDYLQEGISLRAMAQRDPLVEYQREGFLLFQAMLEGIKEESVGYVFNLEVQVPAEPVRDDEAAVAGEQAPALVAPGLEGGGAPQQLQYTAPSADGDVEVTGGPTAEGGSRRERRARKKA</sequence>
<dbReference type="FunFam" id="3.90.1440.10:FF:000002">
    <property type="entry name" value="Protein translocase subunit SecA"/>
    <property type="match status" value="1"/>
</dbReference>
<reference evidence="18 19" key="1">
    <citation type="submission" date="2019-07" db="EMBL/GenBank/DDBJ databases">
        <title>Quadrisphaera sp. strain DD2A genome sequencing and assembly.</title>
        <authorList>
            <person name="Kim I."/>
        </authorList>
    </citation>
    <scope>NUCLEOTIDE SEQUENCE [LARGE SCALE GENOMIC DNA]</scope>
    <source>
        <strain evidence="18 19">DD2A</strain>
    </source>
</reference>
<dbReference type="FunFam" id="3.40.50.300:FF:000113">
    <property type="entry name" value="Preprotein translocase subunit SecA"/>
    <property type="match status" value="1"/>
</dbReference>
<dbReference type="PROSITE" id="PS51194">
    <property type="entry name" value="HELICASE_CTER"/>
    <property type="match status" value="1"/>
</dbReference>
<keyword evidence="8 12" id="KW-1278">Translocase</keyword>
<dbReference type="GO" id="GO:0005524">
    <property type="term" value="F:ATP binding"/>
    <property type="evidence" value="ECO:0007669"/>
    <property type="project" value="UniProtKB-UniRule"/>
</dbReference>
<dbReference type="InterPro" id="IPR044722">
    <property type="entry name" value="SecA_SF2_C"/>
</dbReference>
<dbReference type="SUPFAM" id="SSF81767">
    <property type="entry name" value="Pre-protein crosslinking domain of SecA"/>
    <property type="match status" value="1"/>
</dbReference>
<evidence type="ECO:0000259" key="16">
    <source>
        <dbReference type="PROSITE" id="PS51194"/>
    </source>
</evidence>
<evidence type="ECO:0000256" key="13">
    <source>
        <dbReference type="RuleBase" id="RU003874"/>
    </source>
</evidence>
<dbReference type="RefSeq" id="WP_147924896.1">
    <property type="nucleotide sequence ID" value="NZ_VKAC01000001.1"/>
</dbReference>
<dbReference type="AlphaFoldDB" id="A0A5C8ZK84"/>
<evidence type="ECO:0000256" key="7">
    <source>
        <dbReference type="ARBA" id="ARBA00022927"/>
    </source>
</evidence>
<evidence type="ECO:0000256" key="9">
    <source>
        <dbReference type="ARBA" id="ARBA00023010"/>
    </source>
</evidence>
<comment type="catalytic activity">
    <reaction evidence="11 12">
        <text>ATP + H2O + cellular proteinSide 1 = ADP + phosphate + cellular proteinSide 2.</text>
        <dbReference type="EC" id="7.4.2.8"/>
    </reaction>
</comment>
<evidence type="ECO:0000256" key="8">
    <source>
        <dbReference type="ARBA" id="ARBA00022967"/>
    </source>
</evidence>
<dbReference type="InterPro" id="IPR000185">
    <property type="entry name" value="SecA"/>
</dbReference>
<evidence type="ECO:0000259" key="17">
    <source>
        <dbReference type="PROSITE" id="PS51196"/>
    </source>
</evidence>
<dbReference type="Pfam" id="PF01043">
    <property type="entry name" value="SecA_PP_bind"/>
    <property type="match status" value="1"/>
</dbReference>
<dbReference type="InterPro" id="IPR011116">
    <property type="entry name" value="SecA_Wing/Scaffold"/>
</dbReference>
<dbReference type="PANTHER" id="PTHR30612">
    <property type="entry name" value="SECA INNER MEMBRANE COMPONENT OF SEC PROTEIN SECRETION SYSTEM"/>
    <property type="match status" value="1"/>
</dbReference>
<dbReference type="InterPro" id="IPR011130">
    <property type="entry name" value="SecA_preprotein_X-link_dom"/>
</dbReference>
<dbReference type="NCBIfam" id="TIGR00963">
    <property type="entry name" value="secA"/>
    <property type="match status" value="1"/>
</dbReference>
<dbReference type="Gene3D" id="3.90.1440.10">
    <property type="entry name" value="SecA, preprotein cross-linking domain"/>
    <property type="match status" value="1"/>
</dbReference>
<dbReference type="InterPro" id="IPR014018">
    <property type="entry name" value="SecA_motor_DEAD"/>
</dbReference>
<keyword evidence="7 12" id="KW-0653">Protein transport</keyword>
<comment type="subcellular location">
    <subcellularLocation>
        <location evidence="12">Cell membrane</location>
        <topology evidence="12">Peripheral membrane protein</topology>
        <orientation evidence="12">Cytoplasmic side</orientation>
    </subcellularLocation>
    <subcellularLocation>
        <location evidence="12">Cytoplasm</location>
    </subcellularLocation>
    <text evidence="12">Distribution is 50-50.</text>
</comment>
<evidence type="ECO:0000256" key="12">
    <source>
        <dbReference type="HAMAP-Rule" id="MF_01382"/>
    </source>
</evidence>
<evidence type="ECO:0000256" key="1">
    <source>
        <dbReference type="ARBA" id="ARBA00007650"/>
    </source>
</evidence>
<dbReference type="SMART" id="SM00958">
    <property type="entry name" value="SecA_PP_bind"/>
    <property type="match status" value="1"/>
</dbReference>
<feature type="domain" description="SecA family profile" evidence="17">
    <location>
        <begin position="2"/>
        <end position="616"/>
    </location>
</feature>
<dbReference type="Gene3D" id="1.10.3060.10">
    <property type="entry name" value="Helical scaffold and wing domains of SecA"/>
    <property type="match status" value="1"/>
</dbReference>
<dbReference type="Pfam" id="PF07517">
    <property type="entry name" value="SecA_DEAD"/>
    <property type="match status" value="1"/>
</dbReference>
<evidence type="ECO:0000256" key="14">
    <source>
        <dbReference type="SAM" id="MobiDB-lite"/>
    </source>
</evidence>
<dbReference type="PROSITE" id="PS51192">
    <property type="entry name" value="HELICASE_ATP_BIND_1"/>
    <property type="match status" value="1"/>
</dbReference>
<evidence type="ECO:0000256" key="6">
    <source>
        <dbReference type="ARBA" id="ARBA00022840"/>
    </source>
</evidence>
<keyword evidence="5 12" id="KW-0547">Nucleotide-binding</keyword>
<dbReference type="CDD" id="cd18803">
    <property type="entry name" value="SF2_C_secA"/>
    <property type="match status" value="1"/>
</dbReference>
<feature type="binding site" evidence="12">
    <location>
        <position position="494"/>
    </location>
    <ligand>
        <name>ATP</name>
        <dbReference type="ChEBI" id="CHEBI:30616"/>
    </ligand>
</feature>
<comment type="function">
    <text evidence="12">Part of the Sec protein translocase complex. Interacts with the SecYEG preprotein conducting channel. Has a central role in coupling the hydrolysis of ATP to the transfer of proteins into and across the cell membrane, serving as an ATP-driven molecular motor driving the stepwise translocation of polypeptide chains across the membrane.</text>
</comment>
<dbReference type="EMBL" id="VKAC01000001">
    <property type="protein sequence ID" value="TXR58287.1"/>
    <property type="molecule type" value="Genomic_DNA"/>
</dbReference>
<dbReference type="SUPFAM" id="SSF81886">
    <property type="entry name" value="Helical scaffold and wing domains of SecA"/>
    <property type="match status" value="1"/>
</dbReference>
<comment type="subunit">
    <text evidence="12">Monomer and homodimer. Part of the essential Sec protein translocation apparatus which comprises SecA, SecYEG and auxiliary proteins SecDF. Other proteins may also be involved.</text>
</comment>
<dbReference type="Proteomes" id="UP000321234">
    <property type="component" value="Unassembled WGS sequence"/>
</dbReference>
<keyword evidence="9 12" id="KW-0811">Translocation</keyword>
<dbReference type="OrthoDB" id="9805579at2"/>
<evidence type="ECO:0000259" key="15">
    <source>
        <dbReference type="PROSITE" id="PS51192"/>
    </source>
</evidence>
<dbReference type="GO" id="GO:0006605">
    <property type="term" value="P:protein targeting"/>
    <property type="evidence" value="ECO:0007669"/>
    <property type="project" value="UniProtKB-UniRule"/>
</dbReference>
<dbReference type="Pfam" id="PF07516">
    <property type="entry name" value="SecA_SW"/>
    <property type="match status" value="1"/>
</dbReference>
<keyword evidence="3 12" id="KW-1003">Cell membrane</keyword>
<dbReference type="FunFam" id="3.40.50.300:FF:000334">
    <property type="entry name" value="Protein translocase subunit SecA"/>
    <property type="match status" value="1"/>
</dbReference>
<dbReference type="HAMAP" id="MF_01382">
    <property type="entry name" value="SecA"/>
    <property type="match status" value="1"/>
</dbReference>
<dbReference type="PROSITE" id="PS01312">
    <property type="entry name" value="SECA"/>
    <property type="match status" value="1"/>
</dbReference>
<evidence type="ECO:0000256" key="2">
    <source>
        <dbReference type="ARBA" id="ARBA00022448"/>
    </source>
</evidence>
<dbReference type="SUPFAM" id="SSF52540">
    <property type="entry name" value="P-loop containing nucleoside triphosphate hydrolases"/>
    <property type="match status" value="2"/>
</dbReference>
<dbReference type="GO" id="GO:0017038">
    <property type="term" value="P:protein import"/>
    <property type="evidence" value="ECO:0007669"/>
    <property type="project" value="InterPro"/>
</dbReference>
<dbReference type="GO" id="GO:0043952">
    <property type="term" value="P:protein transport by the Sec complex"/>
    <property type="evidence" value="ECO:0007669"/>
    <property type="project" value="UniProtKB-ARBA"/>
</dbReference>
<dbReference type="GO" id="GO:0005829">
    <property type="term" value="C:cytosol"/>
    <property type="evidence" value="ECO:0007669"/>
    <property type="project" value="TreeGrafter"/>
</dbReference>
<protein>
    <recommendedName>
        <fullName evidence="12 13">Protein translocase subunit SecA</fullName>
        <ecNumber evidence="12">7.4.2.8</ecNumber>
    </recommendedName>
</protein>
<dbReference type="GO" id="GO:0065002">
    <property type="term" value="P:intracellular protein transmembrane transport"/>
    <property type="evidence" value="ECO:0007669"/>
    <property type="project" value="UniProtKB-UniRule"/>
</dbReference>
<dbReference type="CDD" id="cd17928">
    <property type="entry name" value="DEXDc_SecA"/>
    <property type="match status" value="1"/>
</dbReference>